<dbReference type="InterPro" id="IPR011333">
    <property type="entry name" value="SKP1/BTB/POZ_sf"/>
</dbReference>
<dbReference type="CDD" id="cd18493">
    <property type="entry name" value="BACK_BTBD17"/>
    <property type="match status" value="1"/>
</dbReference>
<protein>
    <submittedName>
        <fullName evidence="4">BTB/POZ domain-containing protein 17 isoform X1</fullName>
    </submittedName>
</protein>
<dbReference type="GeneID" id="108557366"/>
<dbReference type="Pfam" id="PF07707">
    <property type="entry name" value="BACK"/>
    <property type="match status" value="1"/>
</dbReference>
<dbReference type="Pfam" id="PF23651">
    <property type="entry name" value="TRAF_BTBD17"/>
    <property type="match status" value="1"/>
</dbReference>
<evidence type="ECO:0000313" key="3">
    <source>
        <dbReference type="Proteomes" id="UP000695000"/>
    </source>
</evidence>
<dbReference type="SMART" id="SM00225">
    <property type="entry name" value="BTB"/>
    <property type="match status" value="1"/>
</dbReference>
<accession>A0ABM1M441</accession>
<dbReference type="PANTHER" id="PTHR24410:SF41">
    <property type="entry name" value="HL07962P"/>
    <property type="match status" value="1"/>
</dbReference>
<dbReference type="PROSITE" id="PS50097">
    <property type="entry name" value="BTB"/>
    <property type="match status" value="1"/>
</dbReference>
<sequence length="517" mass="60431">MDANEEPNCKNRKKEDPHKMSYNHESTCQIAVDNSDHVLKIMKNIYHDKRMCDVFLTVGKKEHATHRLILCASSDVFQAMLMKPEWSEWNESRVVLRELPQCEPVFHHFLEYFYTGKIIITHTNVMAILCLADKYIVKSLTWLCIDYMINHIPHASAHNVLFSWLQYTIPCGHMELAEKCLSYIKWNLELVANTPEFSEFEAELFVNLLQQNDIVVYNEMVLYNFVIRWLDLQKIRMQQSGVPRSELQLHMKSLIEVAMSYIRFPMMSPRELADLLLSPLIKEHKEFFVERMAMGMMYHSGQVDRLKELCSTDDGRRLLTPRLYTCDSYSAVLIIDNVLSVPSYHTSTFVFSTHMSVAECENDRNYEWMVDLYPKGVWFKQSFLIVWQGTLQVPEQKYEVVRLALTFRGHIGECEDIKVKIGILLYAKQGGTEHVKRVIERAHYFTAQDRILNIDNFIPFEDMNNTHTPDSKFLVGLNSDQLKFNIIITPLRPDLGVLFSESSDTYKLINDKPNKII</sequence>
<feature type="region of interest" description="Disordered" evidence="1">
    <location>
        <begin position="1"/>
        <end position="20"/>
    </location>
</feature>
<evidence type="ECO:0000256" key="1">
    <source>
        <dbReference type="SAM" id="MobiDB-lite"/>
    </source>
</evidence>
<dbReference type="Pfam" id="PF00651">
    <property type="entry name" value="BTB"/>
    <property type="match status" value="1"/>
</dbReference>
<feature type="domain" description="BTB" evidence="2">
    <location>
        <begin position="52"/>
        <end position="122"/>
    </location>
</feature>
<dbReference type="RefSeq" id="XP_017769341.1">
    <property type="nucleotide sequence ID" value="XM_017913852.1"/>
</dbReference>
<dbReference type="Gene3D" id="1.25.40.420">
    <property type="match status" value="1"/>
</dbReference>
<dbReference type="Proteomes" id="UP000695000">
    <property type="component" value="Unplaced"/>
</dbReference>
<keyword evidence="3" id="KW-1185">Reference proteome</keyword>
<dbReference type="InterPro" id="IPR056184">
    <property type="entry name" value="TRAF_BTBD17"/>
</dbReference>
<proteinExistence type="predicted"/>
<dbReference type="InterPro" id="IPR000210">
    <property type="entry name" value="BTB/POZ_dom"/>
</dbReference>
<reference evidence="4" key="1">
    <citation type="submission" date="2025-08" db="UniProtKB">
        <authorList>
            <consortium name="RefSeq"/>
        </authorList>
    </citation>
    <scope>IDENTIFICATION</scope>
    <source>
        <tissue evidence="4">Whole Larva</tissue>
    </source>
</reference>
<gene>
    <name evidence="4" type="primary">LOC108557366</name>
</gene>
<evidence type="ECO:0000259" key="2">
    <source>
        <dbReference type="PROSITE" id="PS50097"/>
    </source>
</evidence>
<dbReference type="SUPFAM" id="SSF54695">
    <property type="entry name" value="POZ domain"/>
    <property type="match status" value="1"/>
</dbReference>
<dbReference type="Gene3D" id="3.30.710.10">
    <property type="entry name" value="Potassium Channel Kv1.1, Chain A"/>
    <property type="match status" value="1"/>
</dbReference>
<dbReference type="InterPro" id="IPR011705">
    <property type="entry name" value="BACK"/>
</dbReference>
<dbReference type="SMART" id="SM00875">
    <property type="entry name" value="BACK"/>
    <property type="match status" value="1"/>
</dbReference>
<organism evidence="3 4">
    <name type="scientific">Nicrophorus vespilloides</name>
    <name type="common">Boreal carrion beetle</name>
    <dbReference type="NCBI Taxonomy" id="110193"/>
    <lineage>
        <taxon>Eukaryota</taxon>
        <taxon>Metazoa</taxon>
        <taxon>Ecdysozoa</taxon>
        <taxon>Arthropoda</taxon>
        <taxon>Hexapoda</taxon>
        <taxon>Insecta</taxon>
        <taxon>Pterygota</taxon>
        <taxon>Neoptera</taxon>
        <taxon>Endopterygota</taxon>
        <taxon>Coleoptera</taxon>
        <taxon>Polyphaga</taxon>
        <taxon>Staphyliniformia</taxon>
        <taxon>Silphidae</taxon>
        <taxon>Nicrophorinae</taxon>
        <taxon>Nicrophorus</taxon>
    </lineage>
</organism>
<dbReference type="InterPro" id="IPR051481">
    <property type="entry name" value="BTB-POZ/Galectin-3-binding"/>
</dbReference>
<feature type="compositionally biased region" description="Basic and acidic residues" evidence="1">
    <location>
        <begin position="7"/>
        <end position="19"/>
    </location>
</feature>
<name>A0ABM1M441_NICVS</name>
<dbReference type="PANTHER" id="PTHR24410">
    <property type="entry name" value="HL07962P-RELATED"/>
    <property type="match status" value="1"/>
</dbReference>
<evidence type="ECO:0000313" key="4">
    <source>
        <dbReference type="RefSeq" id="XP_017769341.1"/>
    </source>
</evidence>